<organism evidence="3 4">
    <name type="scientific">Xanthoceras sorbifolium</name>
    <dbReference type="NCBI Taxonomy" id="99658"/>
    <lineage>
        <taxon>Eukaryota</taxon>
        <taxon>Viridiplantae</taxon>
        <taxon>Streptophyta</taxon>
        <taxon>Embryophyta</taxon>
        <taxon>Tracheophyta</taxon>
        <taxon>Spermatophyta</taxon>
        <taxon>Magnoliopsida</taxon>
        <taxon>eudicotyledons</taxon>
        <taxon>Gunneridae</taxon>
        <taxon>Pentapetalae</taxon>
        <taxon>rosids</taxon>
        <taxon>malvids</taxon>
        <taxon>Sapindales</taxon>
        <taxon>Sapindaceae</taxon>
        <taxon>Xanthoceroideae</taxon>
        <taxon>Xanthoceras</taxon>
    </lineage>
</organism>
<dbReference type="InterPro" id="IPR051222">
    <property type="entry name" value="PPR/CCM1_RNA-binding"/>
</dbReference>
<dbReference type="Pfam" id="PF01535">
    <property type="entry name" value="PPR"/>
    <property type="match status" value="2"/>
</dbReference>
<dbReference type="PANTHER" id="PTHR47942:SF63">
    <property type="entry name" value="PENTATRICOPEPTIDE REPEAT-CONTAINING PROTEIN"/>
    <property type="match status" value="1"/>
</dbReference>
<feature type="repeat" description="PPR" evidence="2">
    <location>
        <begin position="486"/>
        <end position="520"/>
    </location>
</feature>
<sequence>MAVMAELLRNSVSVITTSNGFACQGRFYGRPTTSDSANCYRKYGCCLFHGSSITLNRRRWEIKTRRMSLLHGFTRKKNLIVVSNMIASIEEPELVYEDEEENELIEKRKDGDDDLDTLGRSLPPWGNIVVEQESDFELKSGSQPLAASKKLKMVMDGGIRVHFLEERNEEILSRRILMLSRSNKVRSALELHESMKFSGLRPSVHACNSLLSCLLRNELLDDALKVFVFMRRNEITSGHSYSLVLKAIANAQGFDSVLNMFVEYGGYSRAKNDFDVIVYNTMISICGRVNNWIEAEKLWRSMKENGHIGTQVTYSLLVCIFVRCNQHELALDAYYEMIHNGLKPGDDIMQAVIGLCTKEEKWDLALNLFQCMLDGRSQPNQICCNALINSLGKAGKVKLAFKVYDTMKSLGHMPDTYTWNALLGALYKANQYADALRLFESLKKYQNSQLNVQLYNTAFMSCQKLGLWEKALQLLWQMEASGLLVSTSSFNLVISACEVARKPKVALQVYEHMVHQKCTPDTFTYLSLIRGCVWGSLWAEVDDILEKVAPDASLYNAVIQGMCLRGKFKSANKLYLRMRKIDIKPDGKTRALMLQNFQKDST</sequence>
<evidence type="ECO:0000313" key="3">
    <source>
        <dbReference type="EMBL" id="KAH7554513.1"/>
    </source>
</evidence>
<dbReference type="InterPro" id="IPR002885">
    <property type="entry name" value="PPR_rpt"/>
</dbReference>
<feature type="repeat" description="PPR" evidence="2">
    <location>
        <begin position="203"/>
        <end position="237"/>
    </location>
</feature>
<keyword evidence="1" id="KW-0677">Repeat</keyword>
<evidence type="ECO:0000256" key="2">
    <source>
        <dbReference type="PROSITE-ProRule" id="PRU00708"/>
    </source>
</evidence>
<dbReference type="SUPFAM" id="SSF81901">
    <property type="entry name" value="HCP-like"/>
    <property type="match status" value="1"/>
</dbReference>
<feature type="repeat" description="PPR" evidence="2">
    <location>
        <begin position="415"/>
        <end position="445"/>
    </location>
</feature>
<evidence type="ECO:0000256" key="1">
    <source>
        <dbReference type="ARBA" id="ARBA00022737"/>
    </source>
</evidence>
<dbReference type="Pfam" id="PF13812">
    <property type="entry name" value="PPR_3"/>
    <property type="match status" value="1"/>
</dbReference>
<dbReference type="InterPro" id="IPR011990">
    <property type="entry name" value="TPR-like_helical_dom_sf"/>
</dbReference>
<name>A0ABQ8HDD1_9ROSI</name>
<feature type="repeat" description="PPR" evidence="2">
    <location>
        <begin position="380"/>
        <end position="414"/>
    </location>
</feature>
<evidence type="ECO:0000313" key="4">
    <source>
        <dbReference type="Proteomes" id="UP000827721"/>
    </source>
</evidence>
<feature type="repeat" description="PPR" evidence="2">
    <location>
        <begin position="451"/>
        <end position="485"/>
    </location>
</feature>
<dbReference type="EMBL" id="JAFEMO010000012">
    <property type="protein sequence ID" value="KAH7554513.1"/>
    <property type="molecule type" value="Genomic_DNA"/>
</dbReference>
<evidence type="ECO:0008006" key="5">
    <source>
        <dbReference type="Google" id="ProtNLM"/>
    </source>
</evidence>
<gene>
    <name evidence="3" type="ORF">JRO89_XS12G0229600</name>
</gene>
<accession>A0ABQ8HDD1</accession>
<feature type="repeat" description="PPR" evidence="2">
    <location>
        <begin position="310"/>
        <end position="344"/>
    </location>
</feature>
<protein>
    <recommendedName>
        <fullName evidence="5">Pentatricopeptide repeat-containing protein</fullName>
    </recommendedName>
</protein>
<keyword evidence="4" id="KW-1185">Reference proteome</keyword>
<dbReference type="NCBIfam" id="TIGR00756">
    <property type="entry name" value="PPR"/>
    <property type="match status" value="7"/>
</dbReference>
<dbReference type="Gene3D" id="1.25.40.10">
    <property type="entry name" value="Tetratricopeptide repeat domain"/>
    <property type="match status" value="5"/>
</dbReference>
<dbReference type="PROSITE" id="PS51375">
    <property type="entry name" value="PPR"/>
    <property type="match status" value="8"/>
</dbReference>
<reference evidence="3 4" key="1">
    <citation type="submission" date="2021-02" db="EMBL/GenBank/DDBJ databases">
        <title>Plant Genome Project.</title>
        <authorList>
            <person name="Zhang R.-G."/>
        </authorList>
    </citation>
    <scope>NUCLEOTIDE SEQUENCE [LARGE SCALE GENOMIC DNA]</scope>
    <source>
        <tissue evidence="3">Leaves</tissue>
    </source>
</reference>
<dbReference type="PANTHER" id="PTHR47942">
    <property type="entry name" value="TETRATRICOPEPTIDE REPEAT (TPR)-LIKE SUPERFAMILY PROTEIN-RELATED"/>
    <property type="match status" value="1"/>
</dbReference>
<dbReference type="Pfam" id="PF13041">
    <property type="entry name" value="PPR_2"/>
    <property type="match status" value="4"/>
</dbReference>
<comment type="caution">
    <text evidence="3">The sequence shown here is derived from an EMBL/GenBank/DDBJ whole genome shotgun (WGS) entry which is preliminary data.</text>
</comment>
<feature type="repeat" description="PPR" evidence="2">
    <location>
        <begin position="275"/>
        <end position="309"/>
    </location>
</feature>
<dbReference type="Proteomes" id="UP000827721">
    <property type="component" value="Unassembled WGS sequence"/>
</dbReference>
<feature type="repeat" description="PPR" evidence="2">
    <location>
        <begin position="551"/>
        <end position="585"/>
    </location>
</feature>
<proteinExistence type="predicted"/>